<dbReference type="Pfam" id="PF02230">
    <property type="entry name" value="Abhydrolase_2"/>
    <property type="match status" value="1"/>
</dbReference>
<evidence type="ECO:0000256" key="1">
    <source>
        <dbReference type="SAM" id="Phobius"/>
    </source>
</evidence>
<evidence type="ECO:0000313" key="4">
    <source>
        <dbReference type="Proteomes" id="UP000229362"/>
    </source>
</evidence>
<dbReference type="InterPro" id="IPR029058">
    <property type="entry name" value="AB_hydrolase_fold"/>
</dbReference>
<organism evidence="3 4">
    <name type="scientific">Candidatus Magasanikbacteria bacterium CG10_big_fil_rev_8_21_14_0_10_43_6</name>
    <dbReference type="NCBI Taxonomy" id="1974650"/>
    <lineage>
        <taxon>Bacteria</taxon>
        <taxon>Candidatus Magasanikiibacteriota</taxon>
    </lineage>
</organism>
<gene>
    <name evidence="3" type="ORF">COU33_02785</name>
</gene>
<sequence>MFFEHVRREILLRIFLSALVLCIFFYSVFRTPQVVEVPEAPYQLAYEELYVNATPSEQDVPTVVLLHGAGGDAKDLLFLFEEVRTPLRVISFTGPFSYAGGHAWLEQGSSEEVRQQYLVVGSSIVGAIQSLVPSVQKQPVALVGFSQGASLGYYLSLAYPEFFSISIPVAGSLDARVTPLSVSPGTSYPAVRALHGEHDAIIAIDEAEYSVKILHDFGLNATLKTFTTGHAITPLMREEIV</sequence>
<evidence type="ECO:0000259" key="2">
    <source>
        <dbReference type="Pfam" id="PF02230"/>
    </source>
</evidence>
<dbReference type="InterPro" id="IPR003140">
    <property type="entry name" value="PLipase/COase/thioEstase"/>
</dbReference>
<dbReference type="GO" id="GO:0016787">
    <property type="term" value="F:hydrolase activity"/>
    <property type="evidence" value="ECO:0007669"/>
    <property type="project" value="InterPro"/>
</dbReference>
<feature type="non-terminal residue" evidence="3">
    <location>
        <position position="241"/>
    </location>
</feature>
<dbReference type="AlphaFoldDB" id="A0A2M6W126"/>
<keyword evidence="1" id="KW-0472">Membrane</keyword>
<evidence type="ECO:0000313" key="3">
    <source>
        <dbReference type="EMBL" id="PIT86502.1"/>
    </source>
</evidence>
<proteinExistence type="predicted"/>
<protein>
    <recommendedName>
        <fullName evidence="2">Phospholipase/carboxylesterase/thioesterase domain-containing protein</fullName>
    </recommendedName>
</protein>
<feature type="transmembrane region" description="Helical" evidence="1">
    <location>
        <begin position="12"/>
        <end position="29"/>
    </location>
</feature>
<keyword evidence="1" id="KW-0812">Transmembrane</keyword>
<accession>A0A2M6W126</accession>
<dbReference type="EMBL" id="PFBZ01000119">
    <property type="protein sequence ID" value="PIT86502.1"/>
    <property type="molecule type" value="Genomic_DNA"/>
</dbReference>
<reference evidence="4" key="1">
    <citation type="submission" date="2017-09" db="EMBL/GenBank/DDBJ databases">
        <title>Depth-based differentiation of microbial function through sediment-hosted aquifers and enrichment of novel symbionts in the deep terrestrial subsurface.</title>
        <authorList>
            <person name="Probst A.J."/>
            <person name="Ladd B."/>
            <person name="Jarett J.K."/>
            <person name="Geller-Mcgrath D.E."/>
            <person name="Sieber C.M.K."/>
            <person name="Emerson J.B."/>
            <person name="Anantharaman K."/>
            <person name="Thomas B.C."/>
            <person name="Malmstrom R."/>
            <person name="Stieglmeier M."/>
            <person name="Klingl A."/>
            <person name="Woyke T."/>
            <person name="Ryan C.M."/>
            <person name="Banfield J.F."/>
        </authorList>
    </citation>
    <scope>NUCLEOTIDE SEQUENCE [LARGE SCALE GENOMIC DNA]</scope>
</reference>
<comment type="caution">
    <text evidence="3">The sequence shown here is derived from an EMBL/GenBank/DDBJ whole genome shotgun (WGS) entry which is preliminary data.</text>
</comment>
<dbReference type="Proteomes" id="UP000229362">
    <property type="component" value="Unassembled WGS sequence"/>
</dbReference>
<dbReference type="SUPFAM" id="SSF53474">
    <property type="entry name" value="alpha/beta-Hydrolases"/>
    <property type="match status" value="1"/>
</dbReference>
<feature type="domain" description="Phospholipase/carboxylesterase/thioesterase" evidence="2">
    <location>
        <begin position="55"/>
        <end position="234"/>
    </location>
</feature>
<name>A0A2M6W126_9BACT</name>
<keyword evidence="1" id="KW-1133">Transmembrane helix</keyword>
<dbReference type="Gene3D" id="3.40.50.1820">
    <property type="entry name" value="alpha/beta hydrolase"/>
    <property type="match status" value="1"/>
</dbReference>